<feature type="region of interest" description="Disordered" evidence="1">
    <location>
        <begin position="274"/>
        <end position="311"/>
    </location>
</feature>
<feature type="compositionally biased region" description="Basic residues" evidence="1">
    <location>
        <begin position="885"/>
        <end position="894"/>
    </location>
</feature>
<protein>
    <recommendedName>
        <fullName evidence="2">Macro domain-containing protein</fullName>
    </recommendedName>
</protein>
<keyword evidence="4" id="KW-1185">Reference proteome</keyword>
<dbReference type="PANTHER" id="PTHR11106:SF27">
    <property type="entry name" value="MACRO DOMAIN-CONTAINING PROTEIN"/>
    <property type="match status" value="1"/>
</dbReference>
<dbReference type="InterPro" id="IPR043472">
    <property type="entry name" value="Macro_dom-like"/>
</dbReference>
<feature type="domain" description="Macro" evidence="2">
    <location>
        <begin position="24"/>
        <end position="443"/>
    </location>
</feature>
<feature type="compositionally biased region" description="Basic and acidic residues" evidence="1">
    <location>
        <begin position="869"/>
        <end position="884"/>
    </location>
</feature>
<comment type="caution">
    <text evidence="3">The sequence shown here is derived from an EMBL/GenBank/DDBJ whole genome shotgun (WGS) entry which is preliminary data.</text>
</comment>
<feature type="compositionally biased region" description="Basic and acidic residues" evidence="1">
    <location>
        <begin position="748"/>
        <end position="758"/>
    </location>
</feature>
<feature type="region of interest" description="Disordered" evidence="1">
    <location>
        <begin position="687"/>
        <end position="894"/>
    </location>
</feature>
<feature type="compositionally biased region" description="Low complexity" evidence="1">
    <location>
        <begin position="24"/>
        <end position="36"/>
    </location>
</feature>
<feature type="compositionally biased region" description="Polar residues" evidence="1">
    <location>
        <begin position="293"/>
        <end position="303"/>
    </location>
</feature>
<feature type="compositionally biased region" description="Basic and acidic residues" evidence="1">
    <location>
        <begin position="230"/>
        <end position="246"/>
    </location>
</feature>
<dbReference type="PANTHER" id="PTHR11106">
    <property type="entry name" value="GANGLIOSIDE INDUCED DIFFERENTIATION ASSOCIATED PROTEIN 2-RELATED"/>
    <property type="match status" value="1"/>
</dbReference>
<dbReference type="AlphaFoldDB" id="A0A4Z1KDW6"/>
<feature type="region of interest" description="Disordered" evidence="1">
    <location>
        <begin position="1"/>
        <end position="36"/>
    </location>
</feature>
<sequence>MSSRTPNPFLIKSPFSSPSPSPSKPTTTTTISTSTPLPLSQGLLLSSSSDPLVPLELRLVSLLSYPCTAIVNPISQSPAAYPLMRAKGSMTGVADSGLVDSGLVDPPSRMGMTIGTGIPQISLPGLIDKTAGEDLAKWREKNWKEGLNAGACGVSGSFGLGNGAEAKIGEGKKNGKVRMRMREEEYERPKYIIHTHAPNFADKAYSTPLVKQLLVNCYRGALVEAMGIAEREEKEEERERIKGGDEKQEEEEERVKEKGIASDIEVKKIDENPVFSTSTGEDTILADTEPNTDENMSAEQETTPEIPRKRGIGSFGTINMAGSVSGPASLASPKHVELDASGVSPIASPSILPSTSIPSISSIPPILLPSSISSTSVPLISHDPSKHHIPQSSLKPAGIIIAFPAISTGHKSFPYRLAARIAVGTVRDFLRHPIFGAARRKRIRKVVFCVWPGDSPNRKALQVTFGLNFPPPLPQSAPLSPVTNQLSTPPFSPSVKGKRGFDFKLGMALRDFEGQESEEPKIVVTPPVTPMVGSGLSLSLGSGKRDGDSSGLENLEGERLSRGHEDLGDRGSEIVEEVGMDVDVDVDPEKKETEKDLNVETGRETSEGDGISVDGKLTAEVGQGGEEEELREKLRLRKLEVGEEEKQREVRLLKAELEEELKKEVKRLKTEVEKGELREQVRRLKAEIEKVHGRGDSRGRDRRGRKETYRQRKRQQGLRLAAAMRMRRERERERGGKKGYLNLGENLRVGERDTRMPERMPGIGDGKTEKGVDERIGEQEVDQMNVADEGVRRPEVGDDTGSPESKLSIGEGQAEESQSKDKESQENIKVSGYVRRHGGSETRIKQERRYPEQVGGGDTNVGTKRGRPSRVEGRRPGGVDTERRGGRKLRKRGR</sequence>
<dbReference type="SUPFAM" id="SSF52949">
    <property type="entry name" value="Macro domain-like"/>
    <property type="match status" value="1"/>
</dbReference>
<feature type="region of interest" description="Disordered" evidence="1">
    <location>
        <begin position="534"/>
        <end position="567"/>
    </location>
</feature>
<dbReference type="InterPro" id="IPR002589">
    <property type="entry name" value="Macro_dom"/>
</dbReference>
<gene>
    <name evidence="3" type="ORF">BELL_0033g00060</name>
</gene>
<feature type="compositionally biased region" description="Basic and acidic residues" evidence="1">
    <location>
        <begin position="766"/>
        <end position="778"/>
    </location>
</feature>
<feature type="region of interest" description="Disordered" evidence="1">
    <location>
        <begin position="580"/>
        <end position="614"/>
    </location>
</feature>
<accession>A0A4Z1KDW6</accession>
<feature type="region of interest" description="Disordered" evidence="1">
    <location>
        <begin position="230"/>
        <end position="257"/>
    </location>
</feature>
<evidence type="ECO:0000256" key="1">
    <source>
        <dbReference type="SAM" id="MobiDB-lite"/>
    </source>
</evidence>
<dbReference type="PROSITE" id="PS51154">
    <property type="entry name" value="MACRO"/>
    <property type="match status" value="1"/>
</dbReference>
<organism evidence="3 4">
    <name type="scientific">Botrytis elliptica</name>
    <dbReference type="NCBI Taxonomy" id="278938"/>
    <lineage>
        <taxon>Eukaryota</taxon>
        <taxon>Fungi</taxon>
        <taxon>Dikarya</taxon>
        <taxon>Ascomycota</taxon>
        <taxon>Pezizomycotina</taxon>
        <taxon>Leotiomycetes</taxon>
        <taxon>Helotiales</taxon>
        <taxon>Sclerotiniaceae</taxon>
        <taxon>Botrytis</taxon>
    </lineage>
</organism>
<dbReference type="Proteomes" id="UP000297229">
    <property type="component" value="Unassembled WGS sequence"/>
</dbReference>
<dbReference type="Gene3D" id="3.40.220.10">
    <property type="entry name" value="Leucine Aminopeptidase, subunit E, domain 1"/>
    <property type="match status" value="1"/>
</dbReference>
<reference evidence="3 4" key="1">
    <citation type="submission" date="2017-12" db="EMBL/GenBank/DDBJ databases">
        <title>Comparative genomics of Botrytis spp.</title>
        <authorList>
            <person name="Valero-Jimenez C.A."/>
            <person name="Tapia P."/>
            <person name="Veloso J."/>
            <person name="Silva-Moreno E."/>
            <person name="Staats M."/>
            <person name="Valdes J.H."/>
            <person name="Van Kan J.A.L."/>
        </authorList>
    </citation>
    <scope>NUCLEOTIDE SEQUENCE [LARGE SCALE GENOMIC DNA]</scope>
    <source>
        <strain evidence="3 4">Be9601</strain>
    </source>
</reference>
<evidence type="ECO:0000313" key="3">
    <source>
        <dbReference type="EMBL" id="TGO79413.1"/>
    </source>
</evidence>
<feature type="compositionally biased region" description="Basic and acidic residues" evidence="1">
    <location>
        <begin position="726"/>
        <end position="736"/>
    </location>
</feature>
<evidence type="ECO:0000313" key="4">
    <source>
        <dbReference type="Proteomes" id="UP000297229"/>
    </source>
</evidence>
<feature type="compositionally biased region" description="Basic and acidic residues" evidence="1">
    <location>
        <begin position="838"/>
        <end position="851"/>
    </location>
</feature>
<name>A0A4Z1KDW6_9HELO</name>
<feature type="compositionally biased region" description="Basic and acidic residues" evidence="1">
    <location>
        <begin position="687"/>
        <end position="710"/>
    </location>
</feature>
<evidence type="ECO:0000259" key="2">
    <source>
        <dbReference type="PROSITE" id="PS51154"/>
    </source>
</evidence>
<feature type="compositionally biased region" description="Basic and acidic residues" evidence="1">
    <location>
        <begin position="556"/>
        <end position="567"/>
    </location>
</feature>
<proteinExistence type="predicted"/>
<feature type="compositionally biased region" description="Basic and acidic residues" evidence="1">
    <location>
        <begin position="587"/>
        <end position="606"/>
    </location>
</feature>
<dbReference type="EMBL" id="PQXM01000033">
    <property type="protein sequence ID" value="TGO79413.1"/>
    <property type="molecule type" value="Genomic_DNA"/>
</dbReference>
<feature type="compositionally biased region" description="Basic and acidic residues" evidence="1">
    <location>
        <begin position="817"/>
        <end position="826"/>
    </location>
</feature>